<dbReference type="Proteomes" id="UP001599756">
    <property type="component" value="Unassembled WGS sequence"/>
</dbReference>
<evidence type="ECO:0000256" key="2">
    <source>
        <dbReference type="SAM" id="Phobius"/>
    </source>
</evidence>
<proteinExistence type="predicted"/>
<evidence type="ECO:0000313" key="3">
    <source>
        <dbReference type="EMBL" id="MFE1752111.1"/>
    </source>
</evidence>
<evidence type="ECO:0000313" key="4">
    <source>
        <dbReference type="Proteomes" id="UP001599756"/>
    </source>
</evidence>
<keyword evidence="2" id="KW-1133">Transmembrane helix</keyword>
<comment type="caution">
    <text evidence="3">The sequence shown here is derived from an EMBL/GenBank/DDBJ whole genome shotgun (WGS) entry which is preliminary data.</text>
</comment>
<keyword evidence="2" id="KW-0472">Membrane</keyword>
<keyword evidence="2" id="KW-0812">Transmembrane</keyword>
<name>A0ABW6H6N0_9ACTN</name>
<protein>
    <submittedName>
        <fullName evidence="3">ABC transporter permease</fullName>
    </submittedName>
</protein>
<feature type="transmembrane region" description="Helical" evidence="2">
    <location>
        <begin position="35"/>
        <end position="54"/>
    </location>
</feature>
<reference evidence="3 4" key="1">
    <citation type="submission" date="2024-09" db="EMBL/GenBank/DDBJ databases">
        <title>The Natural Products Discovery Center: Release of the First 8490 Sequenced Strains for Exploring Actinobacteria Biosynthetic Diversity.</title>
        <authorList>
            <person name="Kalkreuter E."/>
            <person name="Kautsar S.A."/>
            <person name="Yang D."/>
            <person name="Bader C.D."/>
            <person name="Teijaro C.N."/>
            <person name="Fluegel L."/>
            <person name="Davis C.M."/>
            <person name="Simpson J.R."/>
            <person name="Lauterbach L."/>
            <person name="Steele A.D."/>
            <person name="Gui C."/>
            <person name="Meng S."/>
            <person name="Li G."/>
            <person name="Viehrig K."/>
            <person name="Ye F."/>
            <person name="Su P."/>
            <person name="Kiefer A.F."/>
            <person name="Nichols A."/>
            <person name="Cepeda A.J."/>
            <person name="Yan W."/>
            <person name="Fan B."/>
            <person name="Jiang Y."/>
            <person name="Adhikari A."/>
            <person name="Zheng C.-J."/>
            <person name="Schuster L."/>
            <person name="Cowan T.M."/>
            <person name="Smanski M.J."/>
            <person name="Chevrette M.G."/>
            <person name="De Carvalho L.P.S."/>
            <person name="Shen B."/>
        </authorList>
    </citation>
    <scope>NUCLEOTIDE SEQUENCE [LARGE SCALE GENOMIC DNA]</scope>
    <source>
        <strain evidence="3 4">NPDC059500</strain>
    </source>
</reference>
<organism evidence="3 4">
    <name type="scientific">Streptomyces anandii</name>
    <dbReference type="NCBI Taxonomy" id="285454"/>
    <lineage>
        <taxon>Bacteria</taxon>
        <taxon>Bacillati</taxon>
        <taxon>Actinomycetota</taxon>
        <taxon>Actinomycetes</taxon>
        <taxon>Kitasatosporales</taxon>
        <taxon>Streptomycetaceae</taxon>
        <taxon>Streptomyces</taxon>
    </lineage>
</organism>
<feature type="transmembrane region" description="Helical" evidence="2">
    <location>
        <begin position="307"/>
        <end position="328"/>
    </location>
</feature>
<evidence type="ECO:0000256" key="1">
    <source>
        <dbReference type="SAM" id="MobiDB-lite"/>
    </source>
</evidence>
<feature type="transmembrane region" description="Helical" evidence="2">
    <location>
        <begin position="89"/>
        <end position="114"/>
    </location>
</feature>
<feature type="region of interest" description="Disordered" evidence="1">
    <location>
        <begin position="335"/>
        <end position="357"/>
    </location>
</feature>
<gene>
    <name evidence="3" type="ORF">ACFW88_16500</name>
</gene>
<sequence>MTTTTAPAPAAPAARRPAVRPRLVPWLLRLHRPALYVWAALVLVLAAALAWLWGPLTDAAAAAWRQYDACDMNTRCSYDQDAILRYKDVYGYTTSAVTALPFVVAAWSGAALFGRELENGTAQLAWVQSVSPARWLAAKLALPALLVTAGTGVLVTLHHLAWTAGRGRIDTAKPWTDDLTLHAGGPTTVAFALAGLAAGALVALLSRRALPALALTLCVTGAVRAAASWALPHLWPAVTHRSSLTTGYISGGLEVEHGLITTSGAHIADPGCGPTTIEECRRLYSGLDATAFYTRTHPYSHYWPLQLTTTAVVLTLTGLFAVAAFRVLRRTTGPAARTAGNTAAKPATGTPARAGKA</sequence>
<dbReference type="EMBL" id="JBHYTS010000022">
    <property type="protein sequence ID" value="MFE1752111.1"/>
    <property type="molecule type" value="Genomic_DNA"/>
</dbReference>
<feature type="transmembrane region" description="Helical" evidence="2">
    <location>
        <begin position="181"/>
        <end position="205"/>
    </location>
</feature>
<accession>A0ABW6H6N0</accession>
<dbReference type="RefSeq" id="WP_381829339.1">
    <property type="nucleotide sequence ID" value="NZ_JBHYTS010000022.1"/>
</dbReference>
<feature type="transmembrane region" description="Helical" evidence="2">
    <location>
        <begin position="135"/>
        <end position="161"/>
    </location>
</feature>
<keyword evidence="4" id="KW-1185">Reference proteome</keyword>
<feature type="transmembrane region" description="Helical" evidence="2">
    <location>
        <begin position="212"/>
        <end position="231"/>
    </location>
</feature>